<comment type="similarity">
    <text evidence="2">Belongs to the SusD family.</text>
</comment>
<dbReference type="eggNOG" id="COG0457">
    <property type="taxonomic scope" value="Bacteria"/>
</dbReference>
<dbReference type="SUPFAM" id="SSF48452">
    <property type="entry name" value="TPR-like"/>
    <property type="match status" value="1"/>
</dbReference>
<feature type="compositionally biased region" description="Polar residues" evidence="6">
    <location>
        <begin position="464"/>
        <end position="474"/>
    </location>
</feature>
<dbReference type="Proteomes" id="UP000007590">
    <property type="component" value="Chromosome"/>
</dbReference>
<gene>
    <name evidence="10" type="ordered locus">Solca_0080</name>
</gene>
<feature type="domain" description="RagB/SusD" evidence="8">
    <location>
        <begin position="350"/>
        <end position="471"/>
    </location>
</feature>
<keyword evidence="3 7" id="KW-0732">Signal</keyword>
<evidence type="ECO:0000259" key="8">
    <source>
        <dbReference type="Pfam" id="PF07980"/>
    </source>
</evidence>
<dbReference type="InterPro" id="IPR011990">
    <property type="entry name" value="TPR-like_helical_dom_sf"/>
</dbReference>
<dbReference type="Pfam" id="PF07980">
    <property type="entry name" value="SusD_RagB"/>
    <property type="match status" value="1"/>
</dbReference>
<reference evidence="10" key="1">
    <citation type="submission" date="2012-02" db="EMBL/GenBank/DDBJ databases">
        <title>The complete genome of Solitalea canadensis DSM 3403.</title>
        <authorList>
            <consortium name="US DOE Joint Genome Institute (JGI-PGF)"/>
            <person name="Lucas S."/>
            <person name="Copeland A."/>
            <person name="Lapidus A."/>
            <person name="Glavina del Rio T."/>
            <person name="Dalin E."/>
            <person name="Tice H."/>
            <person name="Bruce D."/>
            <person name="Goodwin L."/>
            <person name="Pitluck S."/>
            <person name="Peters L."/>
            <person name="Ovchinnikova G."/>
            <person name="Lu M."/>
            <person name="Kyrpides N."/>
            <person name="Mavromatis K."/>
            <person name="Ivanova N."/>
            <person name="Brettin T."/>
            <person name="Detter J.C."/>
            <person name="Han C."/>
            <person name="Larimer F."/>
            <person name="Land M."/>
            <person name="Hauser L."/>
            <person name="Markowitz V."/>
            <person name="Cheng J.-F."/>
            <person name="Hugenholtz P."/>
            <person name="Woyke T."/>
            <person name="Wu D."/>
            <person name="Spring S."/>
            <person name="Schroeder M."/>
            <person name="Kopitz M."/>
            <person name="Brambilla E."/>
            <person name="Klenk H.-P."/>
            <person name="Eisen J.A."/>
        </authorList>
    </citation>
    <scope>NUCLEOTIDE SEQUENCE</scope>
    <source>
        <strain evidence="10">DSM 3403</strain>
    </source>
</reference>
<evidence type="ECO:0000313" key="11">
    <source>
        <dbReference type="Proteomes" id="UP000007590"/>
    </source>
</evidence>
<dbReference type="EMBL" id="CP003349">
    <property type="protein sequence ID" value="AFD05236.1"/>
    <property type="molecule type" value="Genomic_DNA"/>
</dbReference>
<dbReference type="InterPro" id="IPR033985">
    <property type="entry name" value="SusD-like_N"/>
</dbReference>
<organism evidence="10 11">
    <name type="scientific">Solitalea canadensis (strain ATCC 29591 / DSM 3403 / JCM 21819 / LMG 8368 / NBRC 15130 / NCIMB 12057 / USAM 9D)</name>
    <name type="common">Flexibacter canadensis</name>
    <dbReference type="NCBI Taxonomy" id="929556"/>
    <lineage>
        <taxon>Bacteria</taxon>
        <taxon>Pseudomonadati</taxon>
        <taxon>Bacteroidota</taxon>
        <taxon>Sphingobacteriia</taxon>
        <taxon>Sphingobacteriales</taxon>
        <taxon>Sphingobacteriaceae</taxon>
        <taxon>Solitalea</taxon>
    </lineage>
</organism>
<dbReference type="PROSITE" id="PS51257">
    <property type="entry name" value="PROKAR_LIPOPROTEIN"/>
    <property type="match status" value="1"/>
</dbReference>
<evidence type="ECO:0000256" key="4">
    <source>
        <dbReference type="ARBA" id="ARBA00023136"/>
    </source>
</evidence>
<protein>
    <submittedName>
        <fullName evidence="10">RagB/SusD family protein</fullName>
    </submittedName>
</protein>
<dbReference type="HOGENOM" id="CLU_015553_3_0_10"/>
<evidence type="ECO:0000259" key="9">
    <source>
        <dbReference type="Pfam" id="PF14322"/>
    </source>
</evidence>
<dbReference type="STRING" id="929556.Solca_0080"/>
<feature type="region of interest" description="Disordered" evidence="6">
    <location>
        <begin position="455"/>
        <end position="474"/>
    </location>
</feature>
<feature type="domain" description="SusD-like N-terminal" evidence="9">
    <location>
        <begin position="29"/>
        <end position="232"/>
    </location>
</feature>
<evidence type="ECO:0000256" key="1">
    <source>
        <dbReference type="ARBA" id="ARBA00004442"/>
    </source>
</evidence>
<evidence type="ECO:0000256" key="5">
    <source>
        <dbReference type="ARBA" id="ARBA00023237"/>
    </source>
</evidence>
<comment type="subcellular location">
    <subcellularLocation>
        <location evidence="1">Cell outer membrane</location>
    </subcellularLocation>
</comment>
<evidence type="ECO:0000256" key="7">
    <source>
        <dbReference type="SAM" id="SignalP"/>
    </source>
</evidence>
<evidence type="ECO:0000256" key="3">
    <source>
        <dbReference type="ARBA" id="ARBA00022729"/>
    </source>
</evidence>
<dbReference type="Pfam" id="PF14322">
    <property type="entry name" value="SusD-like_3"/>
    <property type="match status" value="1"/>
</dbReference>
<dbReference type="GO" id="GO:0009279">
    <property type="term" value="C:cell outer membrane"/>
    <property type="evidence" value="ECO:0007669"/>
    <property type="project" value="UniProtKB-SubCell"/>
</dbReference>
<accession>H8KT53</accession>
<keyword evidence="11" id="KW-1185">Reference proteome</keyword>
<sequence>MNQKMKKNLLTTISIALLAITAGLSSCNDFLSVVPKGQKIPTTLADFDALLRDEYGNQRTNVTQAILLLNDKFESASNLSYYQLYSANYNWDENADRIAFNHSDEGTYYNGYAAISTSNLIIEHAAEATEASEADKAQLIAQAKILRATNYFVLANYYADTYEEVSAASKLSVPLITSADIDAPYVQVSIKELYDFMLKDIEEAIPNLRPAGATILHANLGAAYALSARIHLQMGHFDKALSAANEALKQNDKLYDWTQFYTQYKTQIEQVNVYTNAPSPMGYDYVENYNFRHGVSIYRSNESNIRTDRATRFEPGDAKFASRWKIRTVGADTYYKSITNGFFNYGGLTTTEVYLIKAECLARQGDVTGAMNILNTVRKKRILPTVYADLTAATKQDAIRLINRTKGNELILSITPFADRRRLNKEEDYAQTLSKTENGKNLSLSPASHMWTMPFPQGAIKNHGNGSIQQNVSK</sequence>
<evidence type="ECO:0000256" key="6">
    <source>
        <dbReference type="SAM" id="MobiDB-lite"/>
    </source>
</evidence>
<dbReference type="InterPro" id="IPR012944">
    <property type="entry name" value="SusD_RagB_dom"/>
</dbReference>
<evidence type="ECO:0000256" key="2">
    <source>
        <dbReference type="ARBA" id="ARBA00006275"/>
    </source>
</evidence>
<evidence type="ECO:0000313" key="10">
    <source>
        <dbReference type="EMBL" id="AFD05236.1"/>
    </source>
</evidence>
<dbReference type="AlphaFoldDB" id="H8KT53"/>
<dbReference type="KEGG" id="scn:Solca_0080"/>
<dbReference type="Gene3D" id="1.25.40.390">
    <property type="match status" value="1"/>
</dbReference>
<feature type="chain" id="PRO_5003613379" evidence="7">
    <location>
        <begin position="28"/>
        <end position="474"/>
    </location>
</feature>
<keyword evidence="5" id="KW-0998">Cell outer membrane</keyword>
<proteinExistence type="inferred from homology"/>
<keyword evidence="4" id="KW-0472">Membrane</keyword>
<name>H8KT53_SOLCM</name>
<feature type="signal peptide" evidence="7">
    <location>
        <begin position="1"/>
        <end position="27"/>
    </location>
</feature>